<evidence type="ECO:0000256" key="3">
    <source>
        <dbReference type="PROSITE-ProRule" id="PRU00023"/>
    </source>
</evidence>
<dbReference type="STRING" id="1263015.BN580_00017"/>
<dbReference type="InterPro" id="IPR036770">
    <property type="entry name" value="Ankyrin_rpt-contain_sf"/>
</dbReference>
<dbReference type="PANTHER" id="PTHR24123:SF33">
    <property type="entry name" value="PROTEIN HOS4"/>
    <property type="match status" value="1"/>
</dbReference>
<dbReference type="AlphaFoldDB" id="R6V268"/>
<dbReference type="InterPro" id="IPR051165">
    <property type="entry name" value="Multifunctional_ANK_Repeat"/>
</dbReference>
<keyword evidence="1" id="KW-0677">Repeat</keyword>
<feature type="repeat" description="ANK" evidence="3">
    <location>
        <begin position="43"/>
        <end position="75"/>
    </location>
</feature>
<protein>
    <submittedName>
        <fullName evidence="4">Uncharacterized protein</fullName>
    </submittedName>
</protein>
<dbReference type="PANTHER" id="PTHR24123">
    <property type="entry name" value="ANKYRIN REPEAT-CONTAINING"/>
    <property type="match status" value="1"/>
</dbReference>
<dbReference type="PROSITE" id="PS50088">
    <property type="entry name" value="ANK_REPEAT"/>
    <property type="match status" value="1"/>
</dbReference>
<dbReference type="Gene3D" id="1.25.40.20">
    <property type="entry name" value="Ankyrin repeat-containing domain"/>
    <property type="match status" value="1"/>
</dbReference>
<dbReference type="PROSITE" id="PS50297">
    <property type="entry name" value="ANK_REP_REGION"/>
    <property type="match status" value="1"/>
</dbReference>
<dbReference type="Proteomes" id="UP000017938">
    <property type="component" value="Unassembled WGS sequence"/>
</dbReference>
<sequence length="143" mass="15930">MQDAIKSHDIDKVSSIISAHPRCVNVKKDLSPYWLILISQAPSPTYPLQAAARHHDFEIIQLLLNSGADVNAAGRFGDSSKTPLIMNAASKCDDRELVYRIAVLLLKYGADKKHTDFKGKTAYDYAIEYGDERLAELLKPIET</sequence>
<proteinExistence type="predicted"/>
<name>R6V268_9BACT</name>
<dbReference type="Pfam" id="PF12796">
    <property type="entry name" value="Ank_2"/>
    <property type="match status" value="1"/>
</dbReference>
<dbReference type="EMBL" id="CBFW010000404">
    <property type="protein sequence ID" value="CDC76877.1"/>
    <property type="molecule type" value="Genomic_DNA"/>
</dbReference>
<dbReference type="InterPro" id="IPR002110">
    <property type="entry name" value="Ankyrin_rpt"/>
</dbReference>
<keyword evidence="2 3" id="KW-0040">ANK repeat</keyword>
<dbReference type="SUPFAM" id="SSF48403">
    <property type="entry name" value="Ankyrin repeat"/>
    <property type="match status" value="1"/>
</dbReference>
<evidence type="ECO:0000313" key="4">
    <source>
        <dbReference type="EMBL" id="CDC76877.1"/>
    </source>
</evidence>
<comment type="caution">
    <text evidence="4">The sequence shown here is derived from an EMBL/GenBank/DDBJ whole genome shotgun (WGS) entry which is preliminary data.</text>
</comment>
<evidence type="ECO:0000313" key="5">
    <source>
        <dbReference type="Proteomes" id="UP000017938"/>
    </source>
</evidence>
<evidence type="ECO:0000256" key="1">
    <source>
        <dbReference type="ARBA" id="ARBA00022737"/>
    </source>
</evidence>
<reference evidence="4" key="1">
    <citation type="submission" date="2012-11" db="EMBL/GenBank/DDBJ databases">
        <title>Dependencies among metagenomic species, viruses, plasmids and units of genetic variation.</title>
        <authorList>
            <person name="Nielsen H.B."/>
            <person name="Almeida M."/>
            <person name="Juncker A.S."/>
            <person name="Rasmussen S."/>
            <person name="Li J."/>
            <person name="Sunagawa S."/>
            <person name="Plichta D."/>
            <person name="Gautier L."/>
            <person name="Le Chatelier E."/>
            <person name="Peletier E."/>
            <person name="Bonde I."/>
            <person name="Nielsen T."/>
            <person name="Manichanh C."/>
            <person name="Arumugam M."/>
            <person name="Batto J."/>
            <person name="Santos M.B.Q.D."/>
            <person name="Blom N."/>
            <person name="Borruel N."/>
            <person name="Burgdorf K.S."/>
            <person name="Boumezbeur F."/>
            <person name="Casellas F."/>
            <person name="Dore J."/>
            <person name="Guarner F."/>
            <person name="Hansen T."/>
            <person name="Hildebrand F."/>
            <person name="Kaas R.S."/>
            <person name="Kennedy S."/>
            <person name="Kristiansen K."/>
            <person name="Kultima J.R."/>
            <person name="Leonard P."/>
            <person name="Levenez F."/>
            <person name="Lund O."/>
            <person name="Moumen B."/>
            <person name="Le Paslier D."/>
            <person name="Pons N."/>
            <person name="Pedersen O."/>
            <person name="Prifti E."/>
            <person name="Qin J."/>
            <person name="Raes J."/>
            <person name="Tap J."/>
            <person name="Tims S."/>
            <person name="Ussery D.W."/>
            <person name="Yamada T."/>
            <person name="MetaHit consortium"/>
            <person name="Renault P."/>
            <person name="Sicheritz-Ponten T."/>
            <person name="Bork P."/>
            <person name="Wang J."/>
            <person name="Brunak S."/>
            <person name="Ehrlich S.D."/>
        </authorList>
    </citation>
    <scope>NUCLEOTIDE SEQUENCE [LARGE SCALE GENOMIC DNA]</scope>
</reference>
<gene>
    <name evidence="4" type="ORF">BN580_00017</name>
</gene>
<evidence type="ECO:0000256" key="2">
    <source>
        <dbReference type="ARBA" id="ARBA00023043"/>
    </source>
</evidence>
<organism evidence="4 5">
    <name type="scientific">Candidatus Colimorpha enterica</name>
    <dbReference type="NCBI Taxonomy" id="3083063"/>
    <lineage>
        <taxon>Bacteria</taxon>
        <taxon>Pseudomonadati</taxon>
        <taxon>Bacteroidota</taxon>
        <taxon>Bacteroidia</taxon>
        <taxon>Bacteroidales</taxon>
        <taxon>Candidatus Colimorpha</taxon>
    </lineage>
</organism>
<accession>R6V268</accession>